<evidence type="ECO:0000256" key="1">
    <source>
        <dbReference type="ARBA" id="ARBA00010312"/>
    </source>
</evidence>
<dbReference type="SMART" id="SM00926">
    <property type="entry name" value="Molybdop_Fe4S4"/>
    <property type="match status" value="1"/>
</dbReference>
<dbReference type="Gene3D" id="3.40.228.10">
    <property type="entry name" value="Dimethylsulfoxide Reductase, domain 2"/>
    <property type="match status" value="1"/>
</dbReference>
<dbReference type="EMBL" id="CP046902">
    <property type="protein sequence ID" value="QGZ31186.1"/>
    <property type="molecule type" value="Genomic_DNA"/>
</dbReference>
<dbReference type="PANTHER" id="PTHR43742">
    <property type="entry name" value="TRIMETHYLAMINE-N-OXIDE REDUCTASE"/>
    <property type="match status" value="1"/>
</dbReference>
<keyword evidence="4" id="KW-0411">Iron-sulfur</keyword>
<dbReference type="AlphaFoldDB" id="A0A6I6LS35"/>
<accession>A0A6I6LS35</accession>
<dbReference type="GO" id="GO:0046872">
    <property type="term" value="F:metal ion binding"/>
    <property type="evidence" value="ECO:0007669"/>
    <property type="project" value="UniProtKB-KW"/>
</dbReference>
<dbReference type="OrthoDB" id="9815647at2"/>
<dbReference type="InterPro" id="IPR006656">
    <property type="entry name" value="Mopterin_OxRdtase"/>
</dbReference>
<keyword evidence="2" id="KW-0479">Metal-binding</keyword>
<keyword evidence="3" id="KW-0408">Iron</keyword>
<evidence type="ECO:0000256" key="4">
    <source>
        <dbReference type="ARBA" id="ARBA00023014"/>
    </source>
</evidence>
<dbReference type="Pfam" id="PF04879">
    <property type="entry name" value="Molybdop_Fe4S4"/>
    <property type="match status" value="1"/>
</dbReference>
<evidence type="ECO:0000313" key="6">
    <source>
        <dbReference type="EMBL" id="QGZ31186.1"/>
    </source>
</evidence>
<dbReference type="InterPro" id="IPR006963">
    <property type="entry name" value="Mopterin_OxRdtase_4Fe-4S_dom"/>
</dbReference>
<dbReference type="Gene3D" id="2.20.25.90">
    <property type="entry name" value="ADC-like domains"/>
    <property type="match status" value="1"/>
</dbReference>
<dbReference type="InterPro" id="IPR050612">
    <property type="entry name" value="Prok_Mopterin_Oxidored"/>
</dbReference>
<dbReference type="SUPFAM" id="SSF50692">
    <property type="entry name" value="ADC-like"/>
    <property type="match status" value="1"/>
</dbReference>
<protein>
    <submittedName>
        <fullName evidence="6">Molybdopterin-dependent oxidoreductase</fullName>
    </submittedName>
</protein>
<dbReference type="GO" id="GO:0043546">
    <property type="term" value="F:molybdopterin cofactor binding"/>
    <property type="evidence" value="ECO:0007669"/>
    <property type="project" value="InterPro"/>
</dbReference>
<comment type="similarity">
    <text evidence="1">Belongs to the prokaryotic molybdopterin-containing oxidoreductase family.</text>
</comment>
<dbReference type="SUPFAM" id="SSF53706">
    <property type="entry name" value="Formate dehydrogenase/DMSO reductase, domains 1-3"/>
    <property type="match status" value="1"/>
</dbReference>
<dbReference type="Gene3D" id="3.40.50.740">
    <property type="match status" value="1"/>
</dbReference>
<name>A0A6I6LS35_STUST</name>
<organism evidence="6 7">
    <name type="scientific">Stutzerimonas stutzeri</name>
    <name type="common">Pseudomonas stutzeri</name>
    <dbReference type="NCBI Taxonomy" id="316"/>
    <lineage>
        <taxon>Bacteria</taxon>
        <taxon>Pseudomonadati</taxon>
        <taxon>Pseudomonadota</taxon>
        <taxon>Gammaproteobacteria</taxon>
        <taxon>Pseudomonadales</taxon>
        <taxon>Pseudomonadaceae</taxon>
        <taxon>Stutzerimonas</taxon>
    </lineage>
</organism>
<dbReference type="GO" id="GO:0016491">
    <property type="term" value="F:oxidoreductase activity"/>
    <property type="evidence" value="ECO:0007669"/>
    <property type="project" value="InterPro"/>
</dbReference>
<reference evidence="6 7" key="1">
    <citation type="submission" date="2019-12" db="EMBL/GenBank/DDBJ databases">
        <title>Complete genome sequence of Pseudomonas stutzeri.</title>
        <authorList>
            <person name="Lim S.R."/>
            <person name="Kim J.H."/>
        </authorList>
    </citation>
    <scope>NUCLEOTIDE SEQUENCE [LARGE SCALE GENOMIC DNA]</scope>
    <source>
        <strain evidence="6 7">PM101005</strain>
    </source>
</reference>
<dbReference type="PROSITE" id="PS51669">
    <property type="entry name" value="4FE4S_MOW_BIS_MGD"/>
    <property type="match status" value="1"/>
</dbReference>
<dbReference type="InterPro" id="IPR009010">
    <property type="entry name" value="Asp_de-COase-like_dom_sf"/>
</dbReference>
<dbReference type="Pfam" id="PF01568">
    <property type="entry name" value="Molydop_binding"/>
    <property type="match status" value="1"/>
</dbReference>
<dbReference type="InterPro" id="IPR006657">
    <property type="entry name" value="MoPterin_dinucl-bd_dom"/>
</dbReference>
<dbReference type="CDD" id="cd02775">
    <property type="entry name" value="MopB_CT"/>
    <property type="match status" value="1"/>
</dbReference>
<proteinExistence type="inferred from homology"/>
<dbReference type="Gene3D" id="2.40.40.20">
    <property type="match status" value="1"/>
</dbReference>
<evidence type="ECO:0000259" key="5">
    <source>
        <dbReference type="PROSITE" id="PS51669"/>
    </source>
</evidence>
<dbReference type="GO" id="GO:0051536">
    <property type="term" value="F:iron-sulfur cluster binding"/>
    <property type="evidence" value="ECO:0007669"/>
    <property type="project" value="UniProtKB-KW"/>
</dbReference>
<evidence type="ECO:0000256" key="3">
    <source>
        <dbReference type="ARBA" id="ARBA00023004"/>
    </source>
</evidence>
<dbReference type="Pfam" id="PF00384">
    <property type="entry name" value="Molybdopterin"/>
    <property type="match status" value="1"/>
</dbReference>
<feature type="domain" description="4Fe-4S Mo/W bis-MGD-type" evidence="5">
    <location>
        <begin position="3"/>
        <end position="60"/>
    </location>
</feature>
<dbReference type="Proteomes" id="UP000438983">
    <property type="component" value="Chromosome"/>
</dbReference>
<dbReference type="PANTHER" id="PTHR43742:SF6">
    <property type="entry name" value="OXIDOREDUCTASE YYAE-RELATED"/>
    <property type="match status" value="1"/>
</dbReference>
<gene>
    <name evidence="6" type="ORF">GQA94_14350</name>
</gene>
<evidence type="ECO:0000256" key="2">
    <source>
        <dbReference type="ARBA" id="ARBA00022723"/>
    </source>
</evidence>
<sequence length="731" mass="79934">MALRTEKAFCRICLGHCGMQLTIDEDDRIVDIRGDKDNPITRGYACFKGLQAEEAHHGASRLLHPLKRNAAGDFERISSEQALDEIAARLDTLIQQHGPDAVGVYFGNGSIFNSTAVTMQAHFLDALGSRSRFTSYTIDQSAKTLSFERLGGWAGGNLQLDQSDVVMLIGTNPLLSHGLLGFLASDPTKRLKEAKARGLKLIIIDPRKTETAHHADLLVQPMPGQDAAIIAGVIRLILDEGWEDKAFCARYVGAASMAELRLALEPFDEQSVEQRARLASGDLRKIAELFARDSTQGCAYTGTGPSMAPHSNLMQHMVDCLNVVCGRFTRPGDQVLSVDMMTPPREFRAEVIPPSRASWLAPPSRIRGSSSIAGEKPTATLADEILTPGPGQVKCLISCGGNLANLMPDQQKMARAFEALHLRISIDPYMSNSARLADYIIPPTMQYERADLPVSAYGFAFFPESWVAYSPALLNPPKDSDLIEEWYFFWALAKRLGKTIRFGETELDMRVPPTTDQLLAMRAQHPLAPLEEIKKTPSGKVFHDAGNIVLPPRPEATATFDVMPEDVAQELHELAAQASSVQGHESNGQQFTHLLSSRRMRNFYNTIGMHLPTTRKRNPYNPAYLNPEDMAAYGLENGNRIEIVSDHARITAIVEADAAVRTGVVSMAHAWGGLPGENVDLATHGASTNMLISTDRDVEPINAMPRMSAIPVNIVVIEKSATPSAITGILS</sequence>
<evidence type="ECO:0000313" key="7">
    <source>
        <dbReference type="Proteomes" id="UP000438983"/>
    </source>
</evidence>